<evidence type="ECO:0008006" key="4">
    <source>
        <dbReference type="Google" id="ProtNLM"/>
    </source>
</evidence>
<reference evidence="2 3" key="1">
    <citation type="submission" date="2015-07" db="EMBL/GenBank/DDBJ databases">
        <title>The draft genome sequence of Leadbetterella sp. JN14-9.</title>
        <authorList>
            <person name="Liu Y."/>
            <person name="Du J."/>
            <person name="Shao Z."/>
        </authorList>
    </citation>
    <scope>NUCLEOTIDE SEQUENCE [LARGE SCALE GENOMIC DNA]</scope>
    <source>
        <strain evidence="2 3">JN14-9</strain>
    </source>
</reference>
<name>A0A0P7BY14_9BACT</name>
<evidence type="ECO:0000313" key="3">
    <source>
        <dbReference type="Proteomes" id="UP000050454"/>
    </source>
</evidence>
<feature type="transmembrane region" description="Helical" evidence="1">
    <location>
        <begin position="129"/>
        <end position="151"/>
    </location>
</feature>
<feature type="transmembrane region" description="Helical" evidence="1">
    <location>
        <begin position="87"/>
        <end position="109"/>
    </location>
</feature>
<dbReference type="InterPro" id="IPR007403">
    <property type="entry name" value="DUF456"/>
</dbReference>
<keyword evidence="1" id="KW-1133">Transmembrane helix</keyword>
<dbReference type="STRING" id="1605367.AFM12_03855"/>
<protein>
    <recommendedName>
        <fullName evidence="4">DUF456 domain-containing protein</fullName>
    </recommendedName>
</protein>
<dbReference type="RefSeq" id="WP_055144081.1">
    <property type="nucleotide sequence ID" value="NZ_JXSZ01000005.1"/>
</dbReference>
<dbReference type="PANTHER" id="PTHR39165:SF1">
    <property type="entry name" value="DUF456 DOMAIN-CONTAINING PROTEIN"/>
    <property type="match status" value="1"/>
</dbReference>
<dbReference type="AlphaFoldDB" id="A0A0P7BY14"/>
<feature type="transmembrane region" description="Helical" evidence="1">
    <location>
        <begin position="48"/>
        <end position="67"/>
    </location>
</feature>
<keyword evidence="1" id="KW-0812">Transmembrane</keyword>
<keyword evidence="3" id="KW-1185">Reference proteome</keyword>
<evidence type="ECO:0000256" key="1">
    <source>
        <dbReference type="SAM" id="Phobius"/>
    </source>
</evidence>
<dbReference type="Pfam" id="PF04306">
    <property type="entry name" value="DUF456"/>
    <property type="match status" value="1"/>
</dbReference>
<sequence length="155" mass="16161">MDIALLVISIICLIIGLAGSVLPLPGPPLSFAGIIALHYSKYADFSQDLLFGLGAATVIITLLDYYVPIWGTKKFGGTKAGMRGSTAGLIIGMFFGPFGIFIGAFLGALLGEYLMGDKQNALKAAIGSFAGFAAGIAMKLVLCGVMIFYAVDAIW</sequence>
<evidence type="ECO:0000313" key="2">
    <source>
        <dbReference type="EMBL" id="KPM49727.1"/>
    </source>
</evidence>
<accession>A0A0P7BY14</accession>
<dbReference type="OrthoDB" id="9808460at2"/>
<dbReference type="EMBL" id="LGTQ01000005">
    <property type="protein sequence ID" value="KPM49727.1"/>
    <property type="molecule type" value="Genomic_DNA"/>
</dbReference>
<gene>
    <name evidence="2" type="ORF">AFM12_03855</name>
</gene>
<keyword evidence="1" id="KW-0472">Membrane</keyword>
<dbReference type="PANTHER" id="PTHR39165">
    <property type="entry name" value="IG HYPOTHETICAL 17883"/>
    <property type="match status" value="1"/>
</dbReference>
<organism evidence="2 3">
    <name type="scientific">Jiulongibacter sediminis</name>
    <dbReference type="NCBI Taxonomy" id="1605367"/>
    <lineage>
        <taxon>Bacteria</taxon>
        <taxon>Pseudomonadati</taxon>
        <taxon>Bacteroidota</taxon>
        <taxon>Cytophagia</taxon>
        <taxon>Cytophagales</taxon>
        <taxon>Leadbetterellaceae</taxon>
        <taxon>Jiulongibacter</taxon>
    </lineage>
</organism>
<proteinExistence type="predicted"/>
<dbReference type="Proteomes" id="UP000050454">
    <property type="component" value="Unassembled WGS sequence"/>
</dbReference>
<comment type="caution">
    <text evidence="2">The sequence shown here is derived from an EMBL/GenBank/DDBJ whole genome shotgun (WGS) entry which is preliminary data.</text>
</comment>